<feature type="compositionally biased region" description="Basic and acidic residues" evidence="1">
    <location>
        <begin position="206"/>
        <end position="216"/>
    </location>
</feature>
<evidence type="ECO:0000313" key="3">
    <source>
        <dbReference type="Proteomes" id="UP001230504"/>
    </source>
</evidence>
<protein>
    <submittedName>
        <fullName evidence="2">Uncharacterized protein</fullName>
    </submittedName>
</protein>
<gene>
    <name evidence="2" type="ORF">LY79DRAFT_674536</name>
</gene>
<dbReference type="GeneID" id="85448560"/>
<sequence length="244" mass="27709">MDDDSSAQSLSVPPSIAKWKLTNPIEPAPQDERDQKDHLSWRIRGRAVGDLVSNTRLKLAWRESDKILMKSFLAYYRQSPSQLRCLAEIDKRTDAQSLDPTTATAAGQPSLRKLAQHMCIDIDALSRAKAWPCFSKKMVSAMTYTLKQAVNNRLLREVFDQERWTSVLDWPNEVRGAWIHPAWTGDTSTTLEPDEPDELDEGAPQSEDRDAGRSDDQNTSQSQDRLQVGVDTMSNNRTRQHHHP</sequence>
<feature type="compositionally biased region" description="Polar residues" evidence="1">
    <location>
        <begin position="1"/>
        <end position="12"/>
    </location>
</feature>
<feature type="region of interest" description="Disordered" evidence="1">
    <location>
        <begin position="1"/>
        <end position="37"/>
    </location>
</feature>
<comment type="caution">
    <text evidence="2">The sequence shown here is derived from an EMBL/GenBank/DDBJ whole genome shotgun (WGS) entry which is preliminary data.</text>
</comment>
<reference evidence="2" key="1">
    <citation type="submission" date="2021-06" db="EMBL/GenBank/DDBJ databases">
        <title>Comparative genomics, transcriptomics and evolutionary studies reveal genomic signatures of adaptation to plant cell wall in hemibiotrophic fungi.</title>
        <authorList>
            <consortium name="DOE Joint Genome Institute"/>
            <person name="Baroncelli R."/>
            <person name="Diaz J.F."/>
            <person name="Benocci T."/>
            <person name="Peng M."/>
            <person name="Battaglia E."/>
            <person name="Haridas S."/>
            <person name="Andreopoulos W."/>
            <person name="Labutti K."/>
            <person name="Pangilinan J."/>
            <person name="Floch G.L."/>
            <person name="Makela M.R."/>
            <person name="Henrissat B."/>
            <person name="Grigoriev I.V."/>
            <person name="Crouch J.A."/>
            <person name="De Vries R.P."/>
            <person name="Sukno S.A."/>
            <person name="Thon M.R."/>
        </authorList>
    </citation>
    <scope>NUCLEOTIDE SEQUENCE</scope>
    <source>
        <strain evidence="2">CBS 125086</strain>
    </source>
</reference>
<feature type="region of interest" description="Disordered" evidence="1">
    <location>
        <begin position="181"/>
        <end position="244"/>
    </location>
</feature>
<keyword evidence="3" id="KW-1185">Reference proteome</keyword>
<dbReference type="RefSeq" id="XP_060407864.1">
    <property type="nucleotide sequence ID" value="XM_060564320.1"/>
</dbReference>
<dbReference type="AlphaFoldDB" id="A0AAD8PLR9"/>
<dbReference type="EMBL" id="JAHLJV010000127">
    <property type="protein sequence ID" value="KAK1569649.1"/>
    <property type="molecule type" value="Genomic_DNA"/>
</dbReference>
<proteinExistence type="predicted"/>
<dbReference type="Proteomes" id="UP001230504">
    <property type="component" value="Unassembled WGS sequence"/>
</dbReference>
<organism evidence="2 3">
    <name type="scientific">Colletotrichum navitas</name>
    <dbReference type="NCBI Taxonomy" id="681940"/>
    <lineage>
        <taxon>Eukaryota</taxon>
        <taxon>Fungi</taxon>
        <taxon>Dikarya</taxon>
        <taxon>Ascomycota</taxon>
        <taxon>Pezizomycotina</taxon>
        <taxon>Sordariomycetes</taxon>
        <taxon>Hypocreomycetidae</taxon>
        <taxon>Glomerellales</taxon>
        <taxon>Glomerellaceae</taxon>
        <taxon>Colletotrichum</taxon>
        <taxon>Colletotrichum graminicola species complex</taxon>
    </lineage>
</organism>
<evidence type="ECO:0000313" key="2">
    <source>
        <dbReference type="EMBL" id="KAK1569649.1"/>
    </source>
</evidence>
<feature type="compositionally biased region" description="Acidic residues" evidence="1">
    <location>
        <begin position="192"/>
        <end position="201"/>
    </location>
</feature>
<accession>A0AAD8PLR9</accession>
<evidence type="ECO:0000256" key="1">
    <source>
        <dbReference type="SAM" id="MobiDB-lite"/>
    </source>
</evidence>
<name>A0AAD8PLR9_9PEZI</name>